<comment type="caution">
    <text evidence="17">The sequence shown here is derived from an EMBL/GenBank/DDBJ whole genome shotgun (WGS) entry which is preliminary data.</text>
</comment>
<evidence type="ECO:0000256" key="10">
    <source>
        <dbReference type="ARBA" id="ARBA00022840"/>
    </source>
</evidence>
<feature type="domain" description="HAMP" evidence="16">
    <location>
        <begin position="177"/>
        <end position="229"/>
    </location>
</feature>
<dbReference type="SMART" id="SM00387">
    <property type="entry name" value="HATPase_c"/>
    <property type="match status" value="1"/>
</dbReference>
<evidence type="ECO:0000256" key="5">
    <source>
        <dbReference type="ARBA" id="ARBA00022553"/>
    </source>
</evidence>
<dbReference type="Pfam" id="PF00512">
    <property type="entry name" value="HisKA"/>
    <property type="match status" value="1"/>
</dbReference>
<keyword evidence="13 14" id="KW-0472">Membrane</keyword>
<comment type="catalytic activity">
    <reaction evidence="1">
        <text>ATP + protein L-histidine = ADP + protein N-phospho-L-histidine.</text>
        <dbReference type="EC" id="2.7.13.3"/>
    </reaction>
</comment>
<dbReference type="EMBL" id="BMFK01000001">
    <property type="protein sequence ID" value="GGE60274.1"/>
    <property type="molecule type" value="Genomic_DNA"/>
</dbReference>
<evidence type="ECO:0000259" key="15">
    <source>
        <dbReference type="PROSITE" id="PS50109"/>
    </source>
</evidence>
<dbReference type="SMART" id="SM00388">
    <property type="entry name" value="HisKA"/>
    <property type="match status" value="1"/>
</dbReference>
<dbReference type="PRINTS" id="PR00344">
    <property type="entry name" value="BCTRLSENSOR"/>
</dbReference>
<dbReference type="FunFam" id="1.10.287.130:FF:000008">
    <property type="entry name" value="Two-component sensor histidine kinase"/>
    <property type="match status" value="1"/>
</dbReference>
<dbReference type="GO" id="GO:0005524">
    <property type="term" value="F:ATP binding"/>
    <property type="evidence" value="ECO:0007669"/>
    <property type="project" value="UniProtKB-KW"/>
</dbReference>
<keyword evidence="18" id="KW-1185">Reference proteome</keyword>
<dbReference type="InterPro" id="IPR050398">
    <property type="entry name" value="HssS/ArlS-like"/>
</dbReference>
<evidence type="ECO:0000313" key="17">
    <source>
        <dbReference type="EMBL" id="GGE60274.1"/>
    </source>
</evidence>
<protein>
    <recommendedName>
        <fullName evidence="3">histidine kinase</fullName>
        <ecNumber evidence="3">2.7.13.3</ecNumber>
    </recommendedName>
</protein>
<gene>
    <name evidence="17" type="ORF">GCM10007140_08310</name>
</gene>
<evidence type="ECO:0000256" key="11">
    <source>
        <dbReference type="ARBA" id="ARBA00022989"/>
    </source>
</evidence>
<dbReference type="PANTHER" id="PTHR45528">
    <property type="entry name" value="SENSOR HISTIDINE KINASE CPXA"/>
    <property type="match status" value="1"/>
</dbReference>
<organism evidence="17 18">
    <name type="scientific">Priestia taiwanensis</name>
    <dbReference type="NCBI Taxonomy" id="1347902"/>
    <lineage>
        <taxon>Bacteria</taxon>
        <taxon>Bacillati</taxon>
        <taxon>Bacillota</taxon>
        <taxon>Bacilli</taxon>
        <taxon>Bacillales</taxon>
        <taxon>Bacillaceae</taxon>
        <taxon>Priestia</taxon>
    </lineage>
</organism>
<dbReference type="InterPro" id="IPR003660">
    <property type="entry name" value="HAMP_dom"/>
</dbReference>
<evidence type="ECO:0000256" key="2">
    <source>
        <dbReference type="ARBA" id="ARBA00004651"/>
    </source>
</evidence>
<evidence type="ECO:0000256" key="7">
    <source>
        <dbReference type="ARBA" id="ARBA00022692"/>
    </source>
</evidence>
<evidence type="ECO:0000256" key="6">
    <source>
        <dbReference type="ARBA" id="ARBA00022679"/>
    </source>
</evidence>
<evidence type="ECO:0000256" key="4">
    <source>
        <dbReference type="ARBA" id="ARBA00022475"/>
    </source>
</evidence>
<dbReference type="SUPFAM" id="SSF55874">
    <property type="entry name" value="ATPase domain of HSP90 chaperone/DNA topoisomerase II/histidine kinase"/>
    <property type="match status" value="1"/>
</dbReference>
<dbReference type="CDD" id="cd06225">
    <property type="entry name" value="HAMP"/>
    <property type="match status" value="1"/>
</dbReference>
<dbReference type="Proteomes" id="UP000605259">
    <property type="component" value="Unassembled WGS sequence"/>
</dbReference>
<keyword evidence="11 14" id="KW-1133">Transmembrane helix</keyword>
<dbReference type="RefSeq" id="WP_188387158.1">
    <property type="nucleotide sequence ID" value="NZ_BMFK01000001.1"/>
</dbReference>
<evidence type="ECO:0000256" key="9">
    <source>
        <dbReference type="ARBA" id="ARBA00022777"/>
    </source>
</evidence>
<evidence type="ECO:0000256" key="13">
    <source>
        <dbReference type="ARBA" id="ARBA00023136"/>
    </source>
</evidence>
<dbReference type="PROSITE" id="PS50885">
    <property type="entry name" value="HAMP"/>
    <property type="match status" value="1"/>
</dbReference>
<evidence type="ECO:0000256" key="8">
    <source>
        <dbReference type="ARBA" id="ARBA00022741"/>
    </source>
</evidence>
<keyword evidence="7 14" id="KW-0812">Transmembrane</keyword>
<sequence length="463" mass="53892">MKKNRFLQRIAKNLQIQFILYFVISFIASYCIIFFVLTPKEERYQDILPSDVENIGIDVVAKLKNSSSENYQYILDTSSEAEEVHLYILTKTEELFLQSVNSPPLYKRIYDVHEAKLNVKEEQFVYGILPFSKEKEEYYIILAKENKGVFVAGRVTTPSLLVFMFVLTLVFYYVLTRKKLAQISLLAKSMEQIASGNLGYKIPRQSNDQLGDLAEHINTMSEQLHKAMEEERRSQKMKQELITNISHDLRTPLTSIIGYLQLLKEKQYTSEEERNNYINVTYRRATNLHILVQDVFDYTKLLNNETMIQTEEIPLHYFLEQIVEEYYPILGEDISLETIFSNEECTVSLDTQKMVRVFENLLTNAVKYSEKSTPLVIATEIVDKYVRISMTNYAEPMKEEEIARLFDRFYKKDTARSTEGSGLGLAIVKSIVELHGGKVLIESKNRLFTVHVTIPCERIDKDR</sequence>
<accession>A0A917ELK0</accession>
<reference evidence="17" key="1">
    <citation type="journal article" date="2014" name="Int. J. Syst. Evol. Microbiol.">
        <title>Complete genome sequence of Corynebacterium casei LMG S-19264T (=DSM 44701T), isolated from a smear-ripened cheese.</title>
        <authorList>
            <consortium name="US DOE Joint Genome Institute (JGI-PGF)"/>
            <person name="Walter F."/>
            <person name="Albersmeier A."/>
            <person name="Kalinowski J."/>
            <person name="Ruckert C."/>
        </authorList>
    </citation>
    <scope>NUCLEOTIDE SEQUENCE</scope>
    <source>
        <strain evidence="17">CGMCC 1.12698</strain>
    </source>
</reference>
<dbReference type="CDD" id="cd00082">
    <property type="entry name" value="HisKA"/>
    <property type="match status" value="1"/>
</dbReference>
<keyword evidence="4" id="KW-1003">Cell membrane</keyword>
<dbReference type="EC" id="2.7.13.3" evidence="3"/>
<dbReference type="SUPFAM" id="SSF47384">
    <property type="entry name" value="Homodimeric domain of signal transducing histidine kinase"/>
    <property type="match status" value="1"/>
</dbReference>
<evidence type="ECO:0000256" key="1">
    <source>
        <dbReference type="ARBA" id="ARBA00000085"/>
    </source>
</evidence>
<keyword evidence="6" id="KW-0808">Transferase</keyword>
<feature type="domain" description="Histidine kinase" evidence="15">
    <location>
        <begin position="244"/>
        <end position="458"/>
    </location>
</feature>
<name>A0A917ELK0_9BACI</name>
<dbReference type="Pfam" id="PF00672">
    <property type="entry name" value="HAMP"/>
    <property type="match status" value="1"/>
</dbReference>
<dbReference type="SUPFAM" id="SSF158472">
    <property type="entry name" value="HAMP domain-like"/>
    <property type="match status" value="1"/>
</dbReference>
<dbReference type="Gene3D" id="6.10.340.10">
    <property type="match status" value="1"/>
</dbReference>
<dbReference type="InterPro" id="IPR004358">
    <property type="entry name" value="Sig_transdc_His_kin-like_C"/>
</dbReference>
<dbReference type="InterPro" id="IPR005467">
    <property type="entry name" value="His_kinase_dom"/>
</dbReference>
<evidence type="ECO:0000256" key="14">
    <source>
        <dbReference type="SAM" id="Phobius"/>
    </source>
</evidence>
<dbReference type="SMART" id="SM00304">
    <property type="entry name" value="HAMP"/>
    <property type="match status" value="1"/>
</dbReference>
<dbReference type="InterPro" id="IPR003594">
    <property type="entry name" value="HATPase_dom"/>
</dbReference>
<dbReference type="AlphaFoldDB" id="A0A917ELK0"/>
<reference evidence="17" key="2">
    <citation type="submission" date="2020-09" db="EMBL/GenBank/DDBJ databases">
        <authorList>
            <person name="Sun Q."/>
            <person name="Zhou Y."/>
        </authorList>
    </citation>
    <scope>NUCLEOTIDE SEQUENCE</scope>
    <source>
        <strain evidence="17">CGMCC 1.12698</strain>
    </source>
</reference>
<keyword evidence="5" id="KW-0597">Phosphoprotein</keyword>
<evidence type="ECO:0000313" key="18">
    <source>
        <dbReference type="Proteomes" id="UP000605259"/>
    </source>
</evidence>
<dbReference type="PANTHER" id="PTHR45528:SF8">
    <property type="entry name" value="HISTIDINE KINASE"/>
    <property type="match status" value="1"/>
</dbReference>
<keyword evidence="12" id="KW-0902">Two-component regulatory system</keyword>
<feature type="transmembrane region" description="Helical" evidence="14">
    <location>
        <begin position="155"/>
        <end position="175"/>
    </location>
</feature>
<evidence type="ECO:0000256" key="12">
    <source>
        <dbReference type="ARBA" id="ARBA00023012"/>
    </source>
</evidence>
<keyword evidence="8" id="KW-0547">Nucleotide-binding</keyword>
<dbReference type="InterPro" id="IPR003661">
    <property type="entry name" value="HisK_dim/P_dom"/>
</dbReference>
<dbReference type="InterPro" id="IPR036097">
    <property type="entry name" value="HisK_dim/P_sf"/>
</dbReference>
<dbReference type="Pfam" id="PF02518">
    <property type="entry name" value="HATPase_c"/>
    <property type="match status" value="1"/>
</dbReference>
<dbReference type="InterPro" id="IPR036890">
    <property type="entry name" value="HATPase_C_sf"/>
</dbReference>
<feature type="transmembrane region" description="Helical" evidence="14">
    <location>
        <begin position="20"/>
        <end position="38"/>
    </location>
</feature>
<proteinExistence type="predicted"/>
<dbReference type="Gene3D" id="1.10.287.130">
    <property type="match status" value="1"/>
</dbReference>
<dbReference type="Gene3D" id="3.30.565.10">
    <property type="entry name" value="Histidine kinase-like ATPase, C-terminal domain"/>
    <property type="match status" value="1"/>
</dbReference>
<dbReference type="GO" id="GO:0005886">
    <property type="term" value="C:plasma membrane"/>
    <property type="evidence" value="ECO:0007669"/>
    <property type="project" value="UniProtKB-SubCell"/>
</dbReference>
<dbReference type="PROSITE" id="PS50109">
    <property type="entry name" value="HIS_KIN"/>
    <property type="match status" value="1"/>
</dbReference>
<dbReference type="GO" id="GO:0000155">
    <property type="term" value="F:phosphorelay sensor kinase activity"/>
    <property type="evidence" value="ECO:0007669"/>
    <property type="project" value="InterPro"/>
</dbReference>
<keyword evidence="9" id="KW-0418">Kinase</keyword>
<evidence type="ECO:0000256" key="3">
    <source>
        <dbReference type="ARBA" id="ARBA00012438"/>
    </source>
</evidence>
<keyword evidence="10" id="KW-0067">ATP-binding</keyword>
<comment type="subcellular location">
    <subcellularLocation>
        <location evidence="2">Cell membrane</location>
        <topology evidence="2">Multi-pass membrane protein</topology>
    </subcellularLocation>
</comment>
<evidence type="ECO:0000259" key="16">
    <source>
        <dbReference type="PROSITE" id="PS50885"/>
    </source>
</evidence>